<dbReference type="EMBL" id="UINC01008669">
    <property type="protein sequence ID" value="SVA38987.1"/>
    <property type="molecule type" value="Genomic_DNA"/>
</dbReference>
<accession>A0A381VH57</accession>
<keyword evidence="1" id="KW-0812">Transmembrane</keyword>
<keyword evidence="1" id="KW-0472">Membrane</keyword>
<protein>
    <submittedName>
        <fullName evidence="2">Uncharacterized protein</fullName>
    </submittedName>
</protein>
<reference evidence="2" key="1">
    <citation type="submission" date="2018-05" db="EMBL/GenBank/DDBJ databases">
        <authorList>
            <person name="Lanie J.A."/>
            <person name="Ng W.-L."/>
            <person name="Kazmierczak K.M."/>
            <person name="Andrzejewski T.M."/>
            <person name="Davidsen T.M."/>
            <person name="Wayne K.J."/>
            <person name="Tettelin H."/>
            <person name="Glass J.I."/>
            <person name="Rusch D."/>
            <person name="Podicherti R."/>
            <person name="Tsui H.-C.T."/>
            <person name="Winkler M.E."/>
        </authorList>
    </citation>
    <scope>NUCLEOTIDE SEQUENCE</scope>
</reference>
<proteinExistence type="predicted"/>
<dbReference type="AlphaFoldDB" id="A0A381VH57"/>
<feature type="transmembrane region" description="Helical" evidence="1">
    <location>
        <begin position="78"/>
        <end position="100"/>
    </location>
</feature>
<feature type="transmembrane region" description="Helical" evidence="1">
    <location>
        <begin position="130"/>
        <end position="147"/>
    </location>
</feature>
<feature type="transmembrane region" description="Helical" evidence="1">
    <location>
        <begin position="47"/>
        <end position="72"/>
    </location>
</feature>
<organism evidence="2">
    <name type="scientific">marine metagenome</name>
    <dbReference type="NCBI Taxonomy" id="408172"/>
    <lineage>
        <taxon>unclassified sequences</taxon>
        <taxon>metagenomes</taxon>
        <taxon>ecological metagenomes</taxon>
    </lineage>
</organism>
<feature type="transmembrane region" description="Helical" evidence="1">
    <location>
        <begin position="6"/>
        <end position="26"/>
    </location>
</feature>
<evidence type="ECO:0000313" key="2">
    <source>
        <dbReference type="EMBL" id="SVA38987.1"/>
    </source>
</evidence>
<gene>
    <name evidence="2" type="ORF">METZ01_LOCUS91841</name>
</gene>
<name>A0A381VH57_9ZZZZ</name>
<keyword evidence="1" id="KW-1133">Transmembrane helix</keyword>
<evidence type="ECO:0000256" key="1">
    <source>
        <dbReference type="SAM" id="Phobius"/>
    </source>
</evidence>
<sequence length="148" mass="17248">MSYPTNYIFIAIWIAMVALAFVEGYVEGRNPWHHRKLGWKINLPGGYYYPAYHFFLFVIMLPCLIALPLIVLGWDIKLFGILLSAYSSGLVIEDFCYFIVNPAVKFKEFFTDFTDYYPWIKIGGKKIMPLGYPIGISISLLSWYYLWA</sequence>